<evidence type="ECO:0000256" key="3">
    <source>
        <dbReference type="ARBA" id="ARBA00022692"/>
    </source>
</evidence>
<reference evidence="10 11" key="1">
    <citation type="submission" date="2020-08" db="EMBL/GenBank/DDBJ databases">
        <title>A Genomic Blueprint of the Chicken Gut Microbiome.</title>
        <authorList>
            <person name="Gilroy R."/>
            <person name="Ravi A."/>
            <person name="Getino M."/>
            <person name="Pursley I."/>
            <person name="Horton D.L."/>
            <person name="Alikhan N.-F."/>
            <person name="Baker D."/>
            <person name="Gharbi K."/>
            <person name="Hall N."/>
            <person name="Watson M."/>
            <person name="Adriaenssens E.M."/>
            <person name="Foster-Nyarko E."/>
            <person name="Jarju S."/>
            <person name="Secka A."/>
            <person name="Antonio M."/>
            <person name="Oren A."/>
            <person name="Chaudhuri R."/>
            <person name="La Ragione R.M."/>
            <person name="Hildebrand F."/>
            <person name="Pallen M.J."/>
        </authorList>
    </citation>
    <scope>NUCLEOTIDE SEQUENCE [LARGE SCALE GENOMIC DNA]</scope>
    <source>
        <strain evidence="10 11">Sa1YVA5</strain>
    </source>
</reference>
<evidence type="ECO:0000256" key="5">
    <source>
        <dbReference type="ARBA" id="ARBA00023136"/>
    </source>
</evidence>
<evidence type="ECO:0000256" key="4">
    <source>
        <dbReference type="ARBA" id="ARBA00022989"/>
    </source>
</evidence>
<feature type="transmembrane region" description="Helical" evidence="7">
    <location>
        <begin position="782"/>
        <end position="801"/>
    </location>
</feature>
<feature type="transmembrane region" description="Helical" evidence="7">
    <location>
        <begin position="409"/>
        <end position="428"/>
    </location>
</feature>
<dbReference type="RefSeq" id="WP_191734415.1">
    <property type="nucleotide sequence ID" value="NZ_JACSPR010000012.1"/>
</dbReference>
<feature type="transmembrane region" description="Helical" evidence="7">
    <location>
        <begin position="434"/>
        <end position="454"/>
    </location>
</feature>
<comment type="similarity">
    <text evidence="6">Belongs to the ABC-4 integral membrane protein family.</text>
</comment>
<keyword evidence="5 7" id="KW-0472">Membrane</keyword>
<evidence type="ECO:0000256" key="1">
    <source>
        <dbReference type="ARBA" id="ARBA00004651"/>
    </source>
</evidence>
<gene>
    <name evidence="10" type="ORF">H9627_12730</name>
</gene>
<dbReference type="Pfam" id="PF12704">
    <property type="entry name" value="MacB_PCD"/>
    <property type="match status" value="2"/>
</dbReference>
<dbReference type="InterPro" id="IPR025857">
    <property type="entry name" value="MacB_PCD"/>
</dbReference>
<keyword evidence="4 7" id="KW-1133">Transmembrane helix</keyword>
<evidence type="ECO:0000313" key="10">
    <source>
        <dbReference type="EMBL" id="MBD8031172.1"/>
    </source>
</evidence>
<feature type="transmembrane region" description="Helical" evidence="7">
    <location>
        <begin position="821"/>
        <end position="840"/>
    </location>
</feature>
<feature type="transmembrane region" description="Helical" evidence="7">
    <location>
        <begin position="360"/>
        <end position="379"/>
    </location>
</feature>
<feature type="transmembrane region" description="Helical" evidence="7">
    <location>
        <begin position="727"/>
        <end position="752"/>
    </location>
</feature>
<proteinExistence type="inferred from homology"/>
<dbReference type="Pfam" id="PF02687">
    <property type="entry name" value="FtsX"/>
    <property type="match status" value="2"/>
</dbReference>
<evidence type="ECO:0000259" key="8">
    <source>
        <dbReference type="Pfam" id="PF02687"/>
    </source>
</evidence>
<feature type="transmembrane region" description="Helical" evidence="7">
    <location>
        <begin position="496"/>
        <end position="516"/>
    </location>
</feature>
<dbReference type="PANTHER" id="PTHR30572">
    <property type="entry name" value="MEMBRANE COMPONENT OF TRANSPORTER-RELATED"/>
    <property type="match status" value="1"/>
</dbReference>
<dbReference type="InterPro" id="IPR003838">
    <property type="entry name" value="ABC3_permease_C"/>
</dbReference>
<comment type="subcellular location">
    <subcellularLocation>
        <location evidence="1">Cell membrane</location>
        <topology evidence="1">Multi-pass membrane protein</topology>
    </subcellularLocation>
</comment>
<accession>A0A8I0LBR4</accession>
<evidence type="ECO:0000259" key="9">
    <source>
        <dbReference type="Pfam" id="PF12704"/>
    </source>
</evidence>
<keyword evidence="3 7" id="KW-0812">Transmembrane</keyword>
<dbReference type="PANTHER" id="PTHR30572:SF4">
    <property type="entry name" value="ABC TRANSPORTER PERMEASE YTRF"/>
    <property type="match status" value="1"/>
</dbReference>
<feature type="domain" description="ABC3 transporter permease C-terminal" evidence="8">
    <location>
        <begin position="269"/>
        <end position="386"/>
    </location>
</feature>
<feature type="transmembrane region" description="Helical" evidence="7">
    <location>
        <begin position="265"/>
        <end position="291"/>
    </location>
</feature>
<keyword evidence="2" id="KW-1003">Cell membrane</keyword>
<evidence type="ECO:0000313" key="11">
    <source>
        <dbReference type="Proteomes" id="UP000650224"/>
    </source>
</evidence>
<feature type="domain" description="ABC3 transporter permease C-terminal" evidence="8">
    <location>
        <begin position="730"/>
        <end position="848"/>
    </location>
</feature>
<name>A0A8I0LBR4_9CORY</name>
<feature type="domain" description="MacB-like periplasmic core" evidence="9">
    <location>
        <begin position="492"/>
        <end position="697"/>
    </location>
</feature>
<sequence>MSSGSTMRRVSLRNIAAHKVRLFLTVLAVVLGTAFVSGSMMFTNALSSTFDEAISSSLDGVDVVVSPGENIDGIPVETVDEIRARDDVDTLNINASQSVVLATEDAKAIQTGSGSSSLGIFYDPEEAVGMPYQLGEGELPEGTEEVLINDSAVEEYGLGIGDKLLVVDSGGRYTVTITGTTTIEEEAASMGGIRLAMSEEAYTERYLDGETVPTVIISGTEGTEPQALVDALSTDLGPDYQIETGEALVEEITGVIRDALSFVQYFLVAFGLIALLVGTFIIANTFSMIVAQRMREFALLRALGVSRPQLTTSVVFEAIVVGLFGSALGVLGGMGLVAAISAVLNNLGMPMGSSLGLTPTAVITALVLGTIVTVISAWAPARRAGQVKPVEAMRAIESTTVRSMAGRTITGGIILVLGIILAIAGAALEDSSTTTRAIMVGIGALFVIVGTFFFSPALSIPVVGGLGRILGAPFGAVGRLASTNSRRNPRRTATTAFALTLGIALVTAIGMLSATMKEAVSDLMEEQVSADYVLTGPAGGSITLPREAAGDVAALDSVAEVSTVGANLVDIDGQSSFVGGPQSMSFTADGNIGELIVAEGVEGTLDLTESGFIASRPFAESAGWELGGTYPLNAAGQPVGEVELVGVYDENMVLGNFMVSEASFAGTPLEGRTIPQMILANVAEGVDPEQARTDIEDAVAEYIVVKVQSSSEYAGETVQIINTMMNILYALLALAVIVAIIGIINTLALNVIERRQEIGMLRAVGTGRGQVRTMITLESVQIAIYGAIVGMLIGLGLGWAFVTVMSGEGLDAPATVPWGQLALMLLGAAVVGVIAALWPAHKAAKTPPLEAIAD</sequence>
<keyword evidence="11" id="KW-1185">Reference proteome</keyword>
<protein>
    <submittedName>
        <fullName evidence="10">FtsX-like permease family protein</fullName>
    </submittedName>
</protein>
<dbReference type="Proteomes" id="UP000650224">
    <property type="component" value="Unassembled WGS sequence"/>
</dbReference>
<evidence type="ECO:0000256" key="7">
    <source>
        <dbReference type="SAM" id="Phobius"/>
    </source>
</evidence>
<comment type="caution">
    <text evidence="10">The sequence shown here is derived from an EMBL/GenBank/DDBJ whole genome shotgun (WGS) entry which is preliminary data.</text>
</comment>
<dbReference type="GO" id="GO:0022857">
    <property type="term" value="F:transmembrane transporter activity"/>
    <property type="evidence" value="ECO:0007669"/>
    <property type="project" value="TreeGrafter"/>
</dbReference>
<evidence type="ECO:0000256" key="6">
    <source>
        <dbReference type="ARBA" id="ARBA00038076"/>
    </source>
</evidence>
<dbReference type="InterPro" id="IPR050250">
    <property type="entry name" value="Macrolide_Exporter_MacB"/>
</dbReference>
<feature type="domain" description="MacB-like periplasmic core" evidence="9">
    <location>
        <begin position="23"/>
        <end position="233"/>
    </location>
</feature>
<dbReference type="GO" id="GO:0005886">
    <property type="term" value="C:plasma membrane"/>
    <property type="evidence" value="ECO:0007669"/>
    <property type="project" value="UniProtKB-SubCell"/>
</dbReference>
<feature type="transmembrane region" description="Helical" evidence="7">
    <location>
        <begin position="312"/>
        <end position="340"/>
    </location>
</feature>
<dbReference type="EMBL" id="JACSPR010000012">
    <property type="protein sequence ID" value="MBD8031172.1"/>
    <property type="molecule type" value="Genomic_DNA"/>
</dbReference>
<evidence type="ECO:0000256" key="2">
    <source>
        <dbReference type="ARBA" id="ARBA00022475"/>
    </source>
</evidence>
<organism evidence="10 11">
    <name type="scientific">Corynebacterium gallinarum</name>
    <dbReference type="NCBI Taxonomy" id="2762214"/>
    <lineage>
        <taxon>Bacteria</taxon>
        <taxon>Bacillati</taxon>
        <taxon>Actinomycetota</taxon>
        <taxon>Actinomycetes</taxon>
        <taxon>Mycobacteriales</taxon>
        <taxon>Corynebacteriaceae</taxon>
        <taxon>Corynebacterium</taxon>
    </lineage>
</organism>
<dbReference type="AlphaFoldDB" id="A0A8I0LBR4"/>